<proteinExistence type="predicted"/>
<dbReference type="GO" id="GO:0008378">
    <property type="term" value="F:galactosyltransferase activity"/>
    <property type="evidence" value="ECO:0007669"/>
    <property type="project" value="TreeGrafter"/>
</dbReference>
<evidence type="ECO:0000259" key="1">
    <source>
        <dbReference type="Pfam" id="PF13733"/>
    </source>
</evidence>
<name>A0A4Z2DGA4_SCHJA</name>
<keyword evidence="3" id="KW-1185">Reference proteome</keyword>
<evidence type="ECO:0000313" key="2">
    <source>
        <dbReference type="EMBL" id="TNN15465.1"/>
    </source>
</evidence>
<dbReference type="STRING" id="6182.A0A4Z2DGA4"/>
<accession>A0A4Z2DGA4</accession>
<keyword evidence="2" id="KW-0328">Glycosyltransferase</keyword>
<protein>
    <submittedName>
        <fullName evidence="2">Beta-1,4-galactosyltransferase 1</fullName>
    </submittedName>
</protein>
<evidence type="ECO:0000313" key="3">
    <source>
        <dbReference type="Proteomes" id="UP000311919"/>
    </source>
</evidence>
<dbReference type="GO" id="GO:0005975">
    <property type="term" value="P:carbohydrate metabolic process"/>
    <property type="evidence" value="ECO:0007669"/>
    <property type="project" value="InterPro"/>
</dbReference>
<dbReference type="OrthoDB" id="10016069at2759"/>
<sequence>MMISIMQSNFINDTFYPQILGGGWMFRENTTNCSQLPQSGVAIIFVCRGRWKQLNNTLSTLIPLLQTQHLCYRIFVIDQEGDGLLNKATLFNVGFSLNEKTFRF</sequence>
<dbReference type="InterPro" id="IPR027995">
    <property type="entry name" value="Galactosyl_T_N"/>
</dbReference>
<dbReference type="EMBL" id="SKCS01000147">
    <property type="protein sequence ID" value="TNN15465.1"/>
    <property type="molecule type" value="Genomic_DNA"/>
</dbReference>
<dbReference type="PANTHER" id="PTHR19300:SF57">
    <property type="entry name" value="BETA-1,4-N-ACETYLGALACTOSAMINYLTRANSFERASE"/>
    <property type="match status" value="1"/>
</dbReference>
<dbReference type="InterPro" id="IPR029044">
    <property type="entry name" value="Nucleotide-diphossugar_trans"/>
</dbReference>
<comment type="caution">
    <text evidence="2">The sequence shown here is derived from an EMBL/GenBank/DDBJ whole genome shotgun (WGS) entry which is preliminary data.</text>
</comment>
<gene>
    <name evidence="2" type="ORF">EWB00_001210</name>
</gene>
<dbReference type="Pfam" id="PF13733">
    <property type="entry name" value="Glyco_transf_7N"/>
    <property type="match status" value="1"/>
</dbReference>
<dbReference type="Gene3D" id="3.90.550.10">
    <property type="entry name" value="Spore Coat Polysaccharide Biosynthesis Protein SpsA, Chain A"/>
    <property type="match status" value="1"/>
</dbReference>
<keyword evidence="2" id="KW-0808">Transferase</keyword>
<organism evidence="2 3">
    <name type="scientific">Schistosoma japonicum</name>
    <name type="common">Blood fluke</name>
    <dbReference type="NCBI Taxonomy" id="6182"/>
    <lineage>
        <taxon>Eukaryota</taxon>
        <taxon>Metazoa</taxon>
        <taxon>Spiralia</taxon>
        <taxon>Lophotrochozoa</taxon>
        <taxon>Platyhelminthes</taxon>
        <taxon>Trematoda</taxon>
        <taxon>Digenea</taxon>
        <taxon>Strigeidida</taxon>
        <taxon>Schistosomatoidea</taxon>
        <taxon>Schistosomatidae</taxon>
        <taxon>Schistosoma</taxon>
    </lineage>
</organism>
<feature type="domain" description="Galactosyltransferase N-terminal" evidence="1">
    <location>
        <begin position="31"/>
        <end position="100"/>
    </location>
</feature>
<dbReference type="SUPFAM" id="SSF53448">
    <property type="entry name" value="Nucleotide-diphospho-sugar transferases"/>
    <property type="match status" value="1"/>
</dbReference>
<reference evidence="2 3" key="1">
    <citation type="submission" date="2019-03" db="EMBL/GenBank/DDBJ databases">
        <title>An improved genome assembly of the fluke Schistosoma japonicum.</title>
        <authorList>
            <person name="Hu W."/>
            <person name="Luo F."/>
            <person name="Yin M."/>
            <person name="Mo X."/>
            <person name="Sun C."/>
            <person name="Wu Q."/>
            <person name="Zhu B."/>
            <person name="Xiang M."/>
            <person name="Wang J."/>
            <person name="Wang Y."/>
            <person name="Zhang T."/>
            <person name="Xu B."/>
            <person name="Zheng H."/>
            <person name="Feng Z."/>
        </authorList>
    </citation>
    <scope>NUCLEOTIDE SEQUENCE [LARGE SCALE GENOMIC DNA]</scope>
    <source>
        <strain evidence="2">HuSjv2</strain>
        <tissue evidence="2">Worms</tissue>
    </source>
</reference>
<dbReference type="InterPro" id="IPR003859">
    <property type="entry name" value="Galactosyl_T"/>
</dbReference>
<dbReference type="PANTHER" id="PTHR19300">
    <property type="entry name" value="BETA-1,4-GALACTOSYLTRANSFERASE"/>
    <property type="match status" value="1"/>
</dbReference>
<dbReference type="Proteomes" id="UP000311919">
    <property type="component" value="Unassembled WGS sequence"/>
</dbReference>
<dbReference type="GO" id="GO:0005794">
    <property type="term" value="C:Golgi apparatus"/>
    <property type="evidence" value="ECO:0007669"/>
    <property type="project" value="TreeGrafter"/>
</dbReference>
<dbReference type="AlphaFoldDB" id="A0A4Z2DGA4"/>